<protein>
    <recommendedName>
        <fullName evidence="4">Secreted protein</fullName>
    </recommendedName>
</protein>
<feature type="chain" id="PRO_5040221487" description="Secreted protein" evidence="1">
    <location>
        <begin position="22"/>
        <end position="167"/>
    </location>
</feature>
<dbReference type="EMBL" id="JAEUBE010000087">
    <property type="protein sequence ID" value="KAH3670733.1"/>
    <property type="molecule type" value="Genomic_DNA"/>
</dbReference>
<feature type="signal peptide" evidence="1">
    <location>
        <begin position="1"/>
        <end position="21"/>
    </location>
</feature>
<reference evidence="2" key="1">
    <citation type="journal article" date="2021" name="Open Biol.">
        <title>Shared evolutionary footprints suggest mitochondrial oxidative damage underlies multiple complex I losses in fungi.</title>
        <authorList>
            <person name="Schikora-Tamarit M.A."/>
            <person name="Marcet-Houben M."/>
            <person name="Nosek J."/>
            <person name="Gabaldon T."/>
        </authorList>
    </citation>
    <scope>NUCLEOTIDE SEQUENCE</scope>
    <source>
        <strain evidence="2">CBS6075</strain>
    </source>
</reference>
<dbReference type="RefSeq" id="XP_046064158.1">
    <property type="nucleotide sequence ID" value="XM_046201990.1"/>
</dbReference>
<organism evidence="2 3">
    <name type="scientific">Ogataea philodendri</name>
    <dbReference type="NCBI Taxonomy" id="1378263"/>
    <lineage>
        <taxon>Eukaryota</taxon>
        <taxon>Fungi</taxon>
        <taxon>Dikarya</taxon>
        <taxon>Ascomycota</taxon>
        <taxon>Saccharomycotina</taxon>
        <taxon>Pichiomycetes</taxon>
        <taxon>Pichiales</taxon>
        <taxon>Pichiaceae</taxon>
        <taxon>Ogataea</taxon>
    </lineage>
</organism>
<keyword evidence="1" id="KW-0732">Signal</keyword>
<name>A0A9P8PEE0_9ASCO</name>
<reference evidence="2" key="2">
    <citation type="submission" date="2021-01" db="EMBL/GenBank/DDBJ databases">
        <authorList>
            <person name="Schikora-Tamarit M.A."/>
        </authorList>
    </citation>
    <scope>NUCLEOTIDE SEQUENCE</scope>
    <source>
        <strain evidence="2">CBS6075</strain>
    </source>
</reference>
<evidence type="ECO:0000256" key="1">
    <source>
        <dbReference type="SAM" id="SignalP"/>
    </source>
</evidence>
<dbReference type="GeneID" id="70233216"/>
<comment type="caution">
    <text evidence="2">The sequence shown here is derived from an EMBL/GenBank/DDBJ whole genome shotgun (WGS) entry which is preliminary data.</text>
</comment>
<keyword evidence="3" id="KW-1185">Reference proteome</keyword>
<evidence type="ECO:0000313" key="3">
    <source>
        <dbReference type="Proteomes" id="UP000769157"/>
    </source>
</evidence>
<evidence type="ECO:0008006" key="4">
    <source>
        <dbReference type="Google" id="ProtNLM"/>
    </source>
</evidence>
<evidence type="ECO:0000313" key="2">
    <source>
        <dbReference type="EMBL" id="KAH3670733.1"/>
    </source>
</evidence>
<gene>
    <name evidence="2" type="ORF">OGAPHI_001248</name>
</gene>
<dbReference type="Proteomes" id="UP000769157">
    <property type="component" value="Unassembled WGS sequence"/>
</dbReference>
<accession>A0A9P8PEE0</accession>
<sequence>MSTRFSMVIISLAEMSLRVTAFRMSSKYCHTDASELKFWISSTTRSPRRTIARSLMDGERNLDRILSTSSSPEVPEAGSRYDMMNWDDLASRPLNTSDDDCRVSSSSQLRMRLQISGNRNWNTSWGIWESWLGPLMNTVSTCNERSSSGEYWPLESAIILSNGSRPL</sequence>
<proteinExistence type="predicted"/>
<dbReference type="AlphaFoldDB" id="A0A9P8PEE0"/>